<evidence type="ECO:0000256" key="3">
    <source>
        <dbReference type="ARBA" id="ARBA00037742"/>
    </source>
</evidence>
<evidence type="ECO:0000256" key="5">
    <source>
        <dbReference type="PIRSR" id="PIRSR600407-1"/>
    </source>
</evidence>
<evidence type="ECO:0000256" key="4">
    <source>
        <dbReference type="ARBA" id="ARBA00038903"/>
    </source>
</evidence>
<dbReference type="GO" id="GO:0009134">
    <property type="term" value="P:nucleoside diphosphate catabolic process"/>
    <property type="evidence" value="ECO:0007669"/>
    <property type="project" value="TreeGrafter"/>
</dbReference>
<dbReference type="AlphaFoldDB" id="A0A4P9XQN5"/>
<evidence type="ECO:0000256" key="7">
    <source>
        <dbReference type="SAM" id="SignalP"/>
    </source>
</evidence>
<dbReference type="GO" id="GO:0004382">
    <property type="term" value="F:GDP phosphatase activity"/>
    <property type="evidence" value="ECO:0007669"/>
    <property type="project" value="UniProtKB-EC"/>
</dbReference>
<dbReference type="Gene3D" id="3.30.420.150">
    <property type="entry name" value="Exopolyphosphatase. Domain 2"/>
    <property type="match status" value="1"/>
</dbReference>
<reference evidence="9" key="1">
    <citation type="journal article" date="2018" name="Nat. Microbiol.">
        <title>Leveraging single-cell genomics to expand the fungal tree of life.</title>
        <authorList>
            <person name="Ahrendt S.R."/>
            <person name="Quandt C.A."/>
            <person name="Ciobanu D."/>
            <person name="Clum A."/>
            <person name="Salamov A."/>
            <person name="Andreopoulos B."/>
            <person name="Cheng J.F."/>
            <person name="Woyke T."/>
            <person name="Pelin A."/>
            <person name="Henrissat B."/>
            <person name="Reynolds N.K."/>
            <person name="Benny G.L."/>
            <person name="Smith M.E."/>
            <person name="James T.Y."/>
            <person name="Grigoriev I.V."/>
        </authorList>
    </citation>
    <scope>NUCLEOTIDE SEQUENCE [LARGE SCALE GENOMIC DNA]</scope>
    <source>
        <strain evidence="9">RSA 1356</strain>
    </source>
</reference>
<dbReference type="Proteomes" id="UP000271241">
    <property type="component" value="Unassembled WGS sequence"/>
</dbReference>
<feature type="chain" id="PRO_5020959511" description="guanosine-diphosphatase" evidence="7">
    <location>
        <begin position="26"/>
        <end position="478"/>
    </location>
</feature>
<dbReference type="CDD" id="cd24003">
    <property type="entry name" value="ASKHA_NBD_GDA1_CD39_NTPase"/>
    <property type="match status" value="1"/>
</dbReference>
<evidence type="ECO:0000313" key="8">
    <source>
        <dbReference type="EMBL" id="RKP08355.1"/>
    </source>
</evidence>
<organism evidence="8 9">
    <name type="scientific">Thamnocephalis sphaerospora</name>
    <dbReference type="NCBI Taxonomy" id="78915"/>
    <lineage>
        <taxon>Eukaryota</taxon>
        <taxon>Fungi</taxon>
        <taxon>Fungi incertae sedis</taxon>
        <taxon>Zoopagomycota</taxon>
        <taxon>Zoopagomycotina</taxon>
        <taxon>Zoopagomycetes</taxon>
        <taxon>Zoopagales</taxon>
        <taxon>Sigmoideomycetaceae</taxon>
        <taxon>Thamnocephalis</taxon>
    </lineage>
</organism>
<dbReference type="OrthoDB" id="6372431at2759"/>
<feature type="signal peptide" evidence="7">
    <location>
        <begin position="1"/>
        <end position="25"/>
    </location>
</feature>
<dbReference type="STRING" id="78915.A0A4P9XQN5"/>
<feature type="binding site" evidence="6">
    <location>
        <begin position="241"/>
        <end position="245"/>
    </location>
    <ligand>
        <name>ATP</name>
        <dbReference type="ChEBI" id="CHEBI:30616"/>
    </ligand>
</feature>
<comment type="function">
    <text evidence="3">After transfer of sugars to endogenous macromolecular acceptors, the enzyme converts nucleoside diphosphates to nucleoside monophosphates which in turn exit the Golgi lumen in a coupled antiporter reaction, allowing entry of additional nucleotide sugar from the cytosol.</text>
</comment>
<evidence type="ECO:0000313" key="9">
    <source>
        <dbReference type="Proteomes" id="UP000271241"/>
    </source>
</evidence>
<sequence>MFGTAATSRLAFSVLALASAGQLIAQALFTEHVFADALSVVPERNFNVFKHAIGRPVIAKPAAAGDRSYGLVIDAGSSGSRIYAFYWNSDSVAAANDKSVSVFPLMDAANKEQLATKIQPGLSTVKPAGVANYLQPLIQSALGFIPQNKHASTPLYLKATAGMRLLPTQEREAIIEATIAFFSDKSRVPFKFDPTFGAQVIPGEDEGVYGWLTANALDGRLNKVDSTGAKPMTAVALDLGGASTQVTFEPRFAPLDHAYRVRINSTTHVLYTHSYLRLGADVARQRYAAALLGNNAATQTGVPVLDSPCDIRGTTDQVTLLDGRTVQLKGTGQFRLCRKYIHDTLLGRQAFCAAPPCAINGIHIPAIPTDMPVYAASNFFHTTKDLGCGELSNAACVSRAAQDKCSRLDASNAMAEMPGAGKYINTVCFGAALSLELLNAYHIAPERPIHFVEKLNGRAMDWALGAMIDEVNQMHMAA</sequence>
<protein>
    <recommendedName>
        <fullName evidence="4">guanosine-diphosphatase</fullName>
        <ecNumber evidence="4">3.6.1.42</ecNumber>
    </recommendedName>
</protein>
<dbReference type="InterPro" id="IPR000407">
    <property type="entry name" value="GDA1_CD39_NTPase"/>
</dbReference>
<dbReference type="PANTHER" id="PTHR11782:SF83">
    <property type="entry name" value="GUANOSINE-DIPHOSPHATASE"/>
    <property type="match status" value="1"/>
</dbReference>
<keyword evidence="7" id="KW-0732">Signal</keyword>
<evidence type="ECO:0000256" key="6">
    <source>
        <dbReference type="PIRSR" id="PIRSR600407-2"/>
    </source>
</evidence>
<feature type="active site" description="Proton acceptor" evidence="5">
    <location>
        <position position="206"/>
    </location>
</feature>
<keyword evidence="6" id="KW-0547">Nucleotide-binding</keyword>
<dbReference type="Pfam" id="PF01150">
    <property type="entry name" value="GDA1_CD39"/>
    <property type="match status" value="1"/>
</dbReference>
<comment type="similarity">
    <text evidence="1">Belongs to the GDA1/CD39 NTPase family.</text>
</comment>
<evidence type="ECO:0000256" key="2">
    <source>
        <dbReference type="ARBA" id="ARBA00022801"/>
    </source>
</evidence>
<dbReference type="PANTHER" id="PTHR11782">
    <property type="entry name" value="ADENOSINE/GUANOSINE DIPHOSPHATASE"/>
    <property type="match status" value="1"/>
</dbReference>
<keyword evidence="2" id="KW-0378">Hydrolase</keyword>
<dbReference type="GO" id="GO:0045134">
    <property type="term" value="F:UDP phosphatase activity"/>
    <property type="evidence" value="ECO:0007669"/>
    <property type="project" value="TreeGrafter"/>
</dbReference>
<gene>
    <name evidence="8" type="ORF">THASP1DRAFT_29832</name>
</gene>
<keyword evidence="6" id="KW-0067">ATP-binding</keyword>
<evidence type="ECO:0000256" key="1">
    <source>
        <dbReference type="ARBA" id="ARBA00009283"/>
    </source>
</evidence>
<dbReference type="GO" id="GO:0017111">
    <property type="term" value="F:ribonucleoside triphosphate phosphatase activity"/>
    <property type="evidence" value="ECO:0007669"/>
    <property type="project" value="TreeGrafter"/>
</dbReference>
<proteinExistence type="inferred from homology"/>
<dbReference type="EC" id="3.6.1.42" evidence="4"/>
<dbReference type="Gene3D" id="3.30.420.40">
    <property type="match status" value="1"/>
</dbReference>
<accession>A0A4P9XQN5</accession>
<dbReference type="GO" id="GO:0016020">
    <property type="term" value="C:membrane"/>
    <property type="evidence" value="ECO:0007669"/>
    <property type="project" value="TreeGrafter"/>
</dbReference>
<dbReference type="EMBL" id="KZ992610">
    <property type="protein sequence ID" value="RKP08355.1"/>
    <property type="molecule type" value="Genomic_DNA"/>
</dbReference>
<keyword evidence="9" id="KW-1185">Reference proteome</keyword>
<dbReference type="GO" id="GO:0005524">
    <property type="term" value="F:ATP binding"/>
    <property type="evidence" value="ECO:0007669"/>
    <property type="project" value="UniProtKB-KW"/>
</dbReference>
<name>A0A4P9XQN5_9FUNG</name>